<sequence length="165" mass="18097">MQNAIDRMLEDARRQLAVPVLNFSVLFPDDLLADSVAHQSAANPRTSRSGASSLEDYNSSYSADQEDETEEDDGLVSLSPAPSSPACSATLVIDAVTIPVSPVQLSPSSRMDDRTSDKEQDDAESMVEDIGYGIDNVWEELATYVPRLLTRTPEESLADEFWLVR</sequence>
<organism evidence="2 3">
    <name type="scientific">Boletus reticuloceps</name>
    <dbReference type="NCBI Taxonomy" id="495285"/>
    <lineage>
        <taxon>Eukaryota</taxon>
        <taxon>Fungi</taxon>
        <taxon>Dikarya</taxon>
        <taxon>Basidiomycota</taxon>
        <taxon>Agaricomycotina</taxon>
        <taxon>Agaricomycetes</taxon>
        <taxon>Agaricomycetidae</taxon>
        <taxon>Boletales</taxon>
        <taxon>Boletineae</taxon>
        <taxon>Boletaceae</taxon>
        <taxon>Boletoideae</taxon>
        <taxon>Boletus</taxon>
    </lineage>
</organism>
<feature type="region of interest" description="Disordered" evidence="1">
    <location>
        <begin position="103"/>
        <end position="124"/>
    </location>
</feature>
<proteinExistence type="predicted"/>
<accession>A0A8I2YV01</accession>
<evidence type="ECO:0000313" key="3">
    <source>
        <dbReference type="Proteomes" id="UP000683000"/>
    </source>
</evidence>
<dbReference type="OrthoDB" id="2689144at2759"/>
<comment type="caution">
    <text evidence="2">The sequence shown here is derived from an EMBL/GenBank/DDBJ whole genome shotgun (WGS) entry which is preliminary data.</text>
</comment>
<gene>
    <name evidence="2" type="ORF">JVT61DRAFT_13802</name>
</gene>
<reference evidence="2" key="1">
    <citation type="submission" date="2021-03" db="EMBL/GenBank/DDBJ databases">
        <title>Evolutionary innovations through gain and loss of genes in the ectomycorrhizal Boletales.</title>
        <authorList>
            <person name="Wu G."/>
            <person name="Miyauchi S."/>
            <person name="Morin E."/>
            <person name="Yang Z.-L."/>
            <person name="Xu J."/>
            <person name="Martin F.M."/>
        </authorList>
    </citation>
    <scope>NUCLEOTIDE SEQUENCE</scope>
    <source>
        <strain evidence="2">BR01</strain>
    </source>
</reference>
<evidence type="ECO:0000256" key="1">
    <source>
        <dbReference type="SAM" id="MobiDB-lite"/>
    </source>
</evidence>
<feature type="region of interest" description="Disordered" evidence="1">
    <location>
        <begin position="38"/>
        <end position="85"/>
    </location>
</feature>
<protein>
    <submittedName>
        <fullName evidence="2">Uncharacterized protein</fullName>
    </submittedName>
</protein>
<evidence type="ECO:0000313" key="2">
    <source>
        <dbReference type="EMBL" id="KAG6378117.1"/>
    </source>
</evidence>
<keyword evidence="3" id="KW-1185">Reference proteome</keyword>
<feature type="compositionally biased region" description="Acidic residues" evidence="1">
    <location>
        <begin position="64"/>
        <end position="74"/>
    </location>
</feature>
<dbReference type="AlphaFoldDB" id="A0A8I2YV01"/>
<name>A0A8I2YV01_9AGAM</name>
<dbReference type="EMBL" id="JAGFBS010000007">
    <property type="protein sequence ID" value="KAG6378117.1"/>
    <property type="molecule type" value="Genomic_DNA"/>
</dbReference>
<dbReference type="Proteomes" id="UP000683000">
    <property type="component" value="Unassembled WGS sequence"/>
</dbReference>
<feature type="compositionally biased region" description="Polar residues" evidence="1">
    <location>
        <begin position="38"/>
        <end position="63"/>
    </location>
</feature>